<dbReference type="InterPro" id="IPR052544">
    <property type="entry name" value="Bacteriocin_Proc_Enz"/>
</dbReference>
<dbReference type="SUPFAM" id="SSF55469">
    <property type="entry name" value="FMN-dependent nitroreductase-like"/>
    <property type="match status" value="1"/>
</dbReference>
<dbReference type="Pfam" id="PF00881">
    <property type="entry name" value="Nitroreductase"/>
    <property type="match status" value="1"/>
</dbReference>
<protein>
    <recommendedName>
        <fullName evidence="1">Nitroreductase domain-containing protein</fullName>
    </recommendedName>
</protein>
<dbReference type="HOGENOM" id="CLU_958534_0_0_2"/>
<dbReference type="InterPro" id="IPR029479">
    <property type="entry name" value="Nitroreductase"/>
</dbReference>
<dbReference type="KEGG" id="thf:MA03_05125"/>
<feature type="domain" description="Nitroreductase" evidence="1">
    <location>
        <begin position="127"/>
        <end position="286"/>
    </location>
</feature>
<dbReference type="CDD" id="cd02142">
    <property type="entry name" value="McbC_SagB-like_oxidoreductase"/>
    <property type="match status" value="1"/>
</dbReference>
<dbReference type="AlphaFoldDB" id="A0A0F7FHJ8"/>
<evidence type="ECO:0000313" key="2">
    <source>
        <dbReference type="EMBL" id="AKG38774.1"/>
    </source>
</evidence>
<evidence type="ECO:0000259" key="1">
    <source>
        <dbReference type="Pfam" id="PF00881"/>
    </source>
</evidence>
<accession>A0A0F7FHJ8</accession>
<dbReference type="Gene3D" id="3.40.109.10">
    <property type="entry name" value="NADH Oxidase"/>
    <property type="match status" value="2"/>
</dbReference>
<name>A0A0F7FHJ8_9CREN</name>
<dbReference type="PANTHER" id="PTHR43745">
    <property type="entry name" value="NITROREDUCTASE MJ1384-RELATED"/>
    <property type="match status" value="1"/>
</dbReference>
<dbReference type="EMBL" id="CP009961">
    <property type="protein sequence ID" value="AKG38774.1"/>
    <property type="molecule type" value="Genomic_DNA"/>
</dbReference>
<dbReference type="PATRIC" id="fig|1550241.5.peg.1079"/>
<proteinExistence type="predicted"/>
<dbReference type="GO" id="GO:0016491">
    <property type="term" value="F:oxidoreductase activity"/>
    <property type="evidence" value="ECO:0007669"/>
    <property type="project" value="InterPro"/>
</dbReference>
<organism evidence="2 3">
    <name type="scientific">Infirmifilum uzonense</name>
    <dbReference type="NCBI Taxonomy" id="1550241"/>
    <lineage>
        <taxon>Archaea</taxon>
        <taxon>Thermoproteota</taxon>
        <taxon>Thermoprotei</taxon>
        <taxon>Thermofilales</taxon>
        <taxon>Thermofilaceae</taxon>
        <taxon>Infirmifilum</taxon>
    </lineage>
</organism>
<keyword evidence="3" id="KW-1185">Reference proteome</keyword>
<gene>
    <name evidence="2" type="ORF">MA03_05125</name>
</gene>
<dbReference type="STRING" id="1550241.MA03_05125"/>
<dbReference type="InterPro" id="IPR000415">
    <property type="entry name" value="Nitroreductase-like"/>
</dbReference>
<dbReference type="Proteomes" id="UP000067434">
    <property type="component" value="Chromosome"/>
</dbReference>
<sequence>MYVFSRNDLLPIKKGIYKYVPAKNALEDVDAEAEFEGFVIAAVTARTTSFYGLRGYRYVRQEIGHALQNLFLSLISHGFSWSLRFLKPRLEEEESPSRVAGIELKNVENYCRGFLVERAFPLDKVIALRSSIRNYRKEGLSEEQLITILRWSVGEVVEGGRVYPSLFGKPRVETYLSVSLVRGIDSGVYYVNPQTLTLEPIKMGDFSEALWRYSLRQQALLKAPVVVILSGIGPEAEVESGIVSQNIYLNVTHEGLGTVAVGAFDDEKIASLTGIDNPLYLMPIGKPARE</sequence>
<evidence type="ECO:0000313" key="3">
    <source>
        <dbReference type="Proteomes" id="UP000067434"/>
    </source>
</evidence>
<dbReference type="PANTHER" id="PTHR43745:SF2">
    <property type="entry name" value="NITROREDUCTASE MJ1384-RELATED"/>
    <property type="match status" value="1"/>
</dbReference>
<reference evidence="2 3" key="1">
    <citation type="journal article" date="2015" name="Stand. Genomic Sci.">
        <title>Complete genome sequence of and proposal of Thermofilum uzonense sp. nov. a novel hyperthermophilic crenarchaeon and emended description of the genus Thermofilum.</title>
        <authorList>
            <person name="Toshchakov S.V."/>
            <person name="Korzhenkov A.A."/>
            <person name="Samarov N.I."/>
            <person name="Mazunin I.O."/>
            <person name="Mozhey O.I."/>
            <person name="Shmyr I.S."/>
            <person name="Derbikova K.S."/>
            <person name="Taranov E.A."/>
            <person name="Dominova I.N."/>
            <person name="Bonch-Osmolovskaya E.A."/>
            <person name="Patrushev M.V."/>
            <person name="Podosokorskaya O.A."/>
            <person name="Kublanov I.V."/>
        </authorList>
    </citation>
    <scope>NUCLEOTIDE SEQUENCE [LARGE SCALE GENOMIC DNA]</scope>
    <source>
        <strain evidence="2 3">1807-2</strain>
    </source>
</reference>